<evidence type="ECO:0000256" key="1">
    <source>
        <dbReference type="SAM" id="MobiDB-lite"/>
    </source>
</evidence>
<keyword evidence="2" id="KW-0472">Membrane</keyword>
<keyword evidence="2" id="KW-1133">Transmembrane helix</keyword>
<evidence type="ECO:0008006" key="5">
    <source>
        <dbReference type="Google" id="ProtNLM"/>
    </source>
</evidence>
<evidence type="ECO:0000313" key="3">
    <source>
        <dbReference type="EMBL" id="GAA1491874.1"/>
    </source>
</evidence>
<keyword evidence="2" id="KW-0812">Transmembrane</keyword>
<proteinExistence type="predicted"/>
<gene>
    <name evidence="3" type="ORF">GCM10009627_02200</name>
</gene>
<evidence type="ECO:0000256" key="2">
    <source>
        <dbReference type="SAM" id="Phobius"/>
    </source>
</evidence>
<feature type="region of interest" description="Disordered" evidence="1">
    <location>
        <begin position="215"/>
        <end position="238"/>
    </location>
</feature>
<reference evidence="4" key="1">
    <citation type="journal article" date="2019" name="Int. J. Syst. Evol. Microbiol.">
        <title>The Global Catalogue of Microorganisms (GCM) 10K type strain sequencing project: providing services to taxonomists for standard genome sequencing and annotation.</title>
        <authorList>
            <consortium name="The Broad Institute Genomics Platform"/>
            <consortium name="The Broad Institute Genome Sequencing Center for Infectious Disease"/>
            <person name="Wu L."/>
            <person name="Ma J."/>
        </authorList>
    </citation>
    <scope>NUCLEOTIDE SEQUENCE [LARGE SCALE GENOMIC DNA]</scope>
    <source>
        <strain evidence="4">JCM 12140</strain>
    </source>
</reference>
<accession>A0ABP4JZY3</accession>
<name>A0ABP4JZY3_9MICO</name>
<keyword evidence="4" id="KW-1185">Reference proteome</keyword>
<sequence length="357" mass="35559">MRMTEVLREGWRDVASGAGAAVVCAGVLAVLLAGVVGIRTITVADDVRAAARWVASGAATQVFTAAGRIDGRACAALADEPDVLAAGAFRKTEDGMVVSALPGASIPTYEVTGGATALFSVTGASGDAGVVVAPEVAEALGVGPGQQIATPDGPVPVAGVYAYPDDGRDPELSYAVLAPTADDGAPFDACWATVWPEDDTAVSALRRTLLSASGSADGERSTLGQLNPRSGTTFLPSEPPAPGVLESVALALGLVVGSAAVLRRRLSIASDRHVGVSAAAQALGIAVQHLAWGTVGAALALAVSVVLVRGLPPGDGLPIVAGGAVLCVLGLVGAVAGGAAAVPLIRERALHRYFRTR</sequence>
<feature type="transmembrane region" description="Helical" evidence="2">
    <location>
        <begin position="243"/>
        <end position="262"/>
    </location>
</feature>
<organism evidence="3 4">
    <name type="scientific">Curtobacterium herbarum</name>
    <dbReference type="NCBI Taxonomy" id="150122"/>
    <lineage>
        <taxon>Bacteria</taxon>
        <taxon>Bacillati</taxon>
        <taxon>Actinomycetota</taxon>
        <taxon>Actinomycetes</taxon>
        <taxon>Micrococcales</taxon>
        <taxon>Microbacteriaceae</taxon>
        <taxon>Curtobacterium</taxon>
    </lineage>
</organism>
<feature type="transmembrane region" description="Helical" evidence="2">
    <location>
        <begin position="319"/>
        <end position="345"/>
    </location>
</feature>
<dbReference type="RefSeq" id="WP_204609420.1">
    <property type="nucleotide sequence ID" value="NZ_BAAAJX010000002.1"/>
</dbReference>
<dbReference type="Proteomes" id="UP001501742">
    <property type="component" value="Unassembled WGS sequence"/>
</dbReference>
<dbReference type="EMBL" id="BAAAJX010000002">
    <property type="protein sequence ID" value="GAA1491874.1"/>
    <property type="molecule type" value="Genomic_DNA"/>
</dbReference>
<comment type="caution">
    <text evidence="3">The sequence shown here is derived from an EMBL/GenBank/DDBJ whole genome shotgun (WGS) entry which is preliminary data.</text>
</comment>
<evidence type="ECO:0000313" key="4">
    <source>
        <dbReference type="Proteomes" id="UP001501742"/>
    </source>
</evidence>
<feature type="compositionally biased region" description="Polar residues" evidence="1">
    <location>
        <begin position="222"/>
        <end position="235"/>
    </location>
</feature>
<feature type="transmembrane region" description="Helical" evidence="2">
    <location>
        <begin position="283"/>
        <end position="307"/>
    </location>
</feature>
<protein>
    <recommendedName>
        <fullName evidence="5">ABC transporter permease</fullName>
    </recommendedName>
</protein>